<sequence>MSDDPERTLEEWKTSMQDEHDTAIANPDPDASHEIEGITQVSYRYTFAYDADSDSLEQTDRTQVDEPREPELFSCACGVRGMTRAEARDHLGALDD</sequence>
<accession>A0A2R4WZN8</accession>
<dbReference type="GeneID" id="36511678"/>
<name>A0A2R4WZN8_9EURY</name>
<organism evidence="2 3">
    <name type="scientific">Halococcoides cellulosivorans</name>
    <dbReference type="NCBI Taxonomy" id="1679096"/>
    <lineage>
        <taxon>Archaea</taxon>
        <taxon>Methanobacteriati</taxon>
        <taxon>Methanobacteriota</taxon>
        <taxon>Stenosarchaea group</taxon>
        <taxon>Halobacteria</taxon>
        <taxon>Halobacteriales</taxon>
        <taxon>Haloarculaceae</taxon>
        <taxon>Halococcoides</taxon>
    </lineage>
</organism>
<reference evidence="2 3" key="1">
    <citation type="submission" date="2018-04" db="EMBL/GenBank/DDBJ databases">
        <title>Halococcoides cellulosivorans gen. nov., sp. nov., an extremely halophilic cellulose-utilizing haloarchaeon from hypersaline lakes.</title>
        <authorList>
            <person name="Sorokin D.Y."/>
            <person name="Toshchakov S.V."/>
            <person name="Samarov N.I."/>
            <person name="Korzhenkov A."/>
            <person name="Kublanov I.V."/>
        </authorList>
    </citation>
    <scope>NUCLEOTIDE SEQUENCE [LARGE SCALE GENOMIC DNA]</scope>
    <source>
        <strain evidence="2 3">HArcel1</strain>
    </source>
</reference>
<dbReference type="RefSeq" id="WP_108381334.1">
    <property type="nucleotide sequence ID" value="NZ_CP028858.1"/>
</dbReference>
<gene>
    <name evidence="2" type="ORF">HARCEL1_04185</name>
</gene>
<dbReference type="Proteomes" id="UP000244727">
    <property type="component" value="Chromosome"/>
</dbReference>
<evidence type="ECO:0000313" key="2">
    <source>
        <dbReference type="EMBL" id="AWB26965.1"/>
    </source>
</evidence>
<protein>
    <submittedName>
        <fullName evidence="2">Uncharacterized protein</fullName>
    </submittedName>
</protein>
<proteinExistence type="predicted"/>
<feature type="compositionally biased region" description="Basic and acidic residues" evidence="1">
    <location>
        <begin position="1"/>
        <end position="22"/>
    </location>
</feature>
<evidence type="ECO:0000313" key="3">
    <source>
        <dbReference type="Proteomes" id="UP000244727"/>
    </source>
</evidence>
<feature type="region of interest" description="Disordered" evidence="1">
    <location>
        <begin position="1"/>
        <end position="33"/>
    </location>
</feature>
<dbReference type="EMBL" id="CP028858">
    <property type="protein sequence ID" value="AWB26965.1"/>
    <property type="molecule type" value="Genomic_DNA"/>
</dbReference>
<dbReference type="AlphaFoldDB" id="A0A2R4WZN8"/>
<evidence type="ECO:0000256" key="1">
    <source>
        <dbReference type="SAM" id="MobiDB-lite"/>
    </source>
</evidence>
<dbReference type="KEGG" id="harc:HARCEL1_04185"/>
<keyword evidence="3" id="KW-1185">Reference proteome</keyword>